<evidence type="ECO:0000256" key="4">
    <source>
        <dbReference type="ARBA" id="ARBA00022692"/>
    </source>
</evidence>
<dbReference type="EnsemblMetazoa" id="XM_022796143">
    <property type="protein sequence ID" value="XP_022651878"/>
    <property type="gene ID" value="LOC111246476"/>
</dbReference>
<dbReference type="SUPFAM" id="SSF53850">
    <property type="entry name" value="Periplasmic binding protein-like II"/>
    <property type="match status" value="1"/>
</dbReference>
<evidence type="ECO:0000259" key="22">
    <source>
        <dbReference type="SMART" id="SM00918"/>
    </source>
</evidence>
<evidence type="ECO:0000256" key="11">
    <source>
        <dbReference type="ARBA" id="ARBA00023180"/>
    </source>
</evidence>
<dbReference type="InterPro" id="IPR019594">
    <property type="entry name" value="Glu/Gly-bd"/>
</dbReference>
<evidence type="ECO:0000256" key="2">
    <source>
        <dbReference type="ARBA" id="ARBA00022448"/>
    </source>
</evidence>
<evidence type="ECO:0000259" key="21">
    <source>
        <dbReference type="SMART" id="SM00079"/>
    </source>
</evidence>
<evidence type="ECO:0000256" key="20">
    <source>
        <dbReference type="SAM" id="SignalP"/>
    </source>
</evidence>
<evidence type="ECO:0000256" key="3">
    <source>
        <dbReference type="ARBA" id="ARBA00022475"/>
    </source>
</evidence>
<dbReference type="SMART" id="SM00079">
    <property type="entry name" value="PBPe"/>
    <property type="match status" value="1"/>
</dbReference>
<dbReference type="PRINTS" id="PR00177">
    <property type="entry name" value="NMDARECEPTOR"/>
</dbReference>
<dbReference type="SMART" id="SM00918">
    <property type="entry name" value="Lig_chan-Glu_bd"/>
    <property type="match status" value="1"/>
</dbReference>
<dbReference type="GeneID" id="111246476"/>
<dbReference type="AlphaFoldDB" id="A0A7M7JGQ7"/>
<dbReference type="Gene3D" id="1.10.287.70">
    <property type="match status" value="1"/>
</dbReference>
<sequence length="924" mass="104375">MLITDDISMLSIRSIILFLVVTLFAGCVEAGQPFSVNIGGIFASNSPLVRVFDFAIRRAPESSRLPIVRDAFIGMKKVIPDIHSSFDASKAVCQLLSRAPSIVVGPTVVPVSHILASTCRAFHVPFLSIGPLLSRTSAASPRKLPQMLNLHPPSDILGRAYFDVLNMTEWRSLTIVYDREDAFLRLAPILRAAPSLTTLRPLDKSVSPGTLFKEVLRSKDTHIVLDVDTQLIPELLRSAKDVGLMTEYHNFVITSLDLHTLDLSPFFPSRANITFLQLLDLKSKENLKMIRDFRRFQLMDGIRDNLNLTTEQALLIDSVSFVVRTLYELSASSKLRSPPPFKCQSPRPWQTGDLVIKKMLRSSFRGVTGIITLNRHGLRSRFQVNVMRIMWNGVAKIATWNQDSGIRTQASYPATFRKELENLMASKVFNVTTIVNPPYTMLKSDYRNRTGNDRFEGFCMELMETLAANIGFRYSVHLVKDNSYGSRQPDGTFDGMIKELINMEADMAIVDLSITAERMQAVDFTQPFLKTGISILFRKPAQGGLTLFLFMKPFSIDVWICMLTAFTGVTVLYYLIASISPTENRDLGEDDLSQRDPQLLDQEMKIMSRFWFTIGSIMQQGCDLNPVSLSCRTIASIWWFFTLIVVSSYTASLAATLTAERLVSSIDSADDLARQSTIEYGCLASGSSRKFFEQSTNRIYQQLADHMDRQRPSVHAKTNDEGVRRVLAGNYAYFMEATTIEYRKERDCRLTMVGGLLDSKGYGIATPVGSPMRKLLSKEIVRLGETDYFMWLKERWWKATSPCPEMTPPSEEMGMRELAGVFLVLAVGALLGIIMMMGEFLWEATSIPYGQRALLIVELFWTLRYAIWGKDKRPRPKGMQSYFVSARPDAGRVGDIEVYPLDYEDTSVYSWRCKFNTQKETEDL</sequence>
<evidence type="ECO:0000256" key="13">
    <source>
        <dbReference type="ARBA" id="ARBA00023286"/>
    </source>
</evidence>
<dbReference type="InParanoid" id="A0A7M7JGQ7"/>
<name>A0A7M7JGQ7_VARDE</name>
<evidence type="ECO:0000256" key="9">
    <source>
        <dbReference type="ARBA" id="ARBA00023136"/>
    </source>
</evidence>
<keyword evidence="5 20" id="KW-0732">Signal</keyword>
<dbReference type="InterPro" id="IPR015683">
    <property type="entry name" value="Ionotropic_Glu_rcpt"/>
</dbReference>
<dbReference type="FunFam" id="3.40.190.10:FF:000060">
    <property type="entry name" value="Glutamate receptor ionotropic, kainate 1"/>
    <property type="match status" value="1"/>
</dbReference>
<dbReference type="Proteomes" id="UP000594260">
    <property type="component" value="Unplaced"/>
</dbReference>
<feature type="disulfide bond" evidence="18">
    <location>
        <begin position="748"/>
        <end position="803"/>
    </location>
</feature>
<evidence type="ECO:0000256" key="18">
    <source>
        <dbReference type="PIRSR" id="PIRSR601508-3"/>
    </source>
</evidence>
<feature type="signal peptide" evidence="20">
    <location>
        <begin position="1"/>
        <end position="30"/>
    </location>
</feature>
<feature type="transmembrane region" description="Helical" evidence="19">
    <location>
        <begin position="818"/>
        <end position="837"/>
    </location>
</feature>
<dbReference type="RefSeq" id="XP_022651878.1">
    <property type="nucleotide sequence ID" value="XM_022796143.1"/>
</dbReference>
<evidence type="ECO:0000256" key="5">
    <source>
        <dbReference type="ARBA" id="ARBA00022729"/>
    </source>
</evidence>
<evidence type="ECO:0000256" key="12">
    <source>
        <dbReference type="ARBA" id="ARBA00023257"/>
    </source>
</evidence>
<dbReference type="OrthoDB" id="5984008at2759"/>
<dbReference type="GO" id="GO:0038023">
    <property type="term" value="F:signaling receptor activity"/>
    <property type="evidence" value="ECO:0007669"/>
    <property type="project" value="InterPro"/>
</dbReference>
<evidence type="ECO:0000256" key="7">
    <source>
        <dbReference type="ARBA" id="ARBA00023018"/>
    </source>
</evidence>
<dbReference type="OMA" id="CKEMRGF"/>
<keyword evidence="8" id="KW-0406">Ion transport</keyword>
<dbReference type="PANTHER" id="PTHR18966">
    <property type="entry name" value="IONOTROPIC GLUTAMATE RECEPTOR"/>
    <property type="match status" value="1"/>
</dbReference>
<dbReference type="Gene3D" id="3.40.190.10">
    <property type="entry name" value="Periplasmic binding protein-like II"/>
    <property type="match status" value="1"/>
</dbReference>
<organism evidence="23 24">
    <name type="scientific">Varroa destructor</name>
    <name type="common">Honeybee mite</name>
    <dbReference type="NCBI Taxonomy" id="109461"/>
    <lineage>
        <taxon>Eukaryota</taxon>
        <taxon>Metazoa</taxon>
        <taxon>Ecdysozoa</taxon>
        <taxon>Arthropoda</taxon>
        <taxon>Chelicerata</taxon>
        <taxon>Arachnida</taxon>
        <taxon>Acari</taxon>
        <taxon>Parasitiformes</taxon>
        <taxon>Mesostigmata</taxon>
        <taxon>Gamasina</taxon>
        <taxon>Dermanyssoidea</taxon>
        <taxon>Varroidae</taxon>
        <taxon>Varroa</taxon>
    </lineage>
</organism>
<dbReference type="Gene3D" id="3.40.50.2300">
    <property type="match status" value="2"/>
</dbReference>
<dbReference type="FunFam" id="3.40.190.10:FF:000178">
    <property type="entry name" value="Glutamate receptor subunit"/>
    <property type="match status" value="1"/>
</dbReference>
<evidence type="ECO:0000256" key="15">
    <source>
        <dbReference type="ARBA" id="ARBA00034104"/>
    </source>
</evidence>
<evidence type="ECO:0000256" key="10">
    <source>
        <dbReference type="ARBA" id="ARBA00023170"/>
    </source>
</evidence>
<feature type="domain" description="Ionotropic glutamate receptor L-glutamate and glycine-binding" evidence="22">
    <location>
        <begin position="438"/>
        <end position="502"/>
    </location>
</feature>
<keyword evidence="4 19" id="KW-0812">Transmembrane</keyword>
<feature type="binding site" evidence="16">
    <location>
        <position position="687"/>
    </location>
    <ligand>
        <name>L-glutamate</name>
        <dbReference type="ChEBI" id="CHEBI:29985"/>
    </ligand>
</feature>
<keyword evidence="6 19" id="KW-1133">Transmembrane helix</keyword>
<evidence type="ECO:0000313" key="23">
    <source>
        <dbReference type="EnsemblMetazoa" id="XP_022651878"/>
    </source>
</evidence>
<dbReference type="InterPro" id="IPR001320">
    <property type="entry name" value="Iontro_rcpt_C"/>
</dbReference>
<keyword evidence="11" id="KW-0325">Glycoprotein</keyword>
<keyword evidence="3" id="KW-1003">Cell membrane</keyword>
<keyword evidence="12" id="KW-0628">Postsynaptic cell membrane</keyword>
<feature type="binding site" evidence="16">
    <location>
        <position position="688"/>
    </location>
    <ligand>
        <name>L-glutamate</name>
        <dbReference type="ChEBI" id="CHEBI:29985"/>
    </ligand>
</feature>
<evidence type="ECO:0000256" key="19">
    <source>
        <dbReference type="SAM" id="Phobius"/>
    </source>
</evidence>
<evidence type="ECO:0000313" key="24">
    <source>
        <dbReference type="Proteomes" id="UP000594260"/>
    </source>
</evidence>
<dbReference type="GO" id="GO:0045211">
    <property type="term" value="C:postsynaptic membrane"/>
    <property type="evidence" value="ECO:0007669"/>
    <property type="project" value="UniProtKB-SubCell"/>
</dbReference>
<feature type="binding site" evidence="16">
    <location>
        <position position="513"/>
    </location>
    <ligand>
        <name>L-glutamate</name>
        <dbReference type="ChEBI" id="CHEBI:29985"/>
    </ligand>
</feature>
<dbReference type="InterPro" id="IPR001828">
    <property type="entry name" value="ANF_lig-bd_rcpt"/>
</dbReference>
<dbReference type="Pfam" id="PF01094">
    <property type="entry name" value="ANF_receptor"/>
    <property type="match status" value="1"/>
</dbReference>
<dbReference type="Pfam" id="PF10613">
    <property type="entry name" value="Lig_chan-Glu_bd"/>
    <property type="match status" value="1"/>
</dbReference>
<dbReference type="SUPFAM" id="SSF53822">
    <property type="entry name" value="Periplasmic binding protein-like I"/>
    <property type="match status" value="1"/>
</dbReference>
<keyword evidence="10" id="KW-0675">Receptor</keyword>
<feature type="site" description="Interaction with the cone snail toxin Con-ikot-ikot" evidence="17">
    <location>
        <position position="487"/>
    </location>
</feature>
<evidence type="ECO:0000256" key="17">
    <source>
        <dbReference type="PIRSR" id="PIRSR601508-2"/>
    </source>
</evidence>
<protein>
    <submittedName>
        <fullName evidence="23">Uncharacterized protein</fullName>
    </submittedName>
</protein>
<reference evidence="23" key="1">
    <citation type="submission" date="2021-01" db="UniProtKB">
        <authorList>
            <consortium name="EnsemblMetazoa"/>
        </authorList>
    </citation>
    <scope>IDENTIFICATION</scope>
</reference>
<dbReference type="InterPro" id="IPR001508">
    <property type="entry name" value="Iono_Glu_rcpt_met"/>
</dbReference>
<feature type="site" description="Crucial to convey clamshell closure to channel opening" evidence="17">
    <location>
        <position position="666"/>
    </location>
</feature>
<keyword evidence="13" id="KW-1071">Ligand-gated ion channel</keyword>
<dbReference type="FunFam" id="1.10.287.70:FF:000105">
    <property type="entry name" value="Eye-enriched kainate receptor, isoform A"/>
    <property type="match status" value="1"/>
</dbReference>
<feature type="binding site" evidence="16">
    <location>
        <position position="518"/>
    </location>
    <ligand>
        <name>L-glutamate</name>
        <dbReference type="ChEBI" id="CHEBI:29985"/>
    </ligand>
</feature>
<feature type="binding site" evidence="16">
    <location>
        <position position="736"/>
    </location>
    <ligand>
        <name>L-glutamate</name>
        <dbReference type="ChEBI" id="CHEBI:29985"/>
    </ligand>
</feature>
<keyword evidence="9 19" id="KW-0472">Membrane</keyword>
<comment type="similarity">
    <text evidence="1">Belongs to the glutamate-gated ion channel (TC 1.A.10.1) family.</text>
</comment>
<keyword evidence="7" id="KW-0770">Synapse</keyword>
<feature type="chain" id="PRO_5029765582" evidence="20">
    <location>
        <begin position="31"/>
        <end position="924"/>
    </location>
</feature>
<dbReference type="KEGG" id="vde:111246476"/>
<keyword evidence="2" id="KW-0813">Transport</keyword>
<comment type="subcellular location">
    <subcellularLocation>
        <location evidence="15">Postsynaptic cell membrane</location>
        <topology evidence="15">Multi-pass membrane protein</topology>
    </subcellularLocation>
</comment>
<feature type="disulfide bond" evidence="18">
    <location>
        <begin position="93"/>
        <end position="343"/>
    </location>
</feature>
<accession>A0A7M7JGQ7</accession>
<evidence type="ECO:0000256" key="14">
    <source>
        <dbReference type="ARBA" id="ARBA00023303"/>
    </source>
</evidence>
<keyword evidence="18" id="KW-1015">Disulfide bond</keyword>
<keyword evidence="24" id="KW-1185">Reference proteome</keyword>
<keyword evidence="14" id="KW-0407">Ion channel</keyword>
<evidence type="ECO:0000256" key="8">
    <source>
        <dbReference type="ARBA" id="ARBA00023065"/>
    </source>
</evidence>
<dbReference type="Pfam" id="PF00060">
    <property type="entry name" value="Lig_chan"/>
    <property type="match status" value="1"/>
</dbReference>
<feature type="transmembrane region" description="Helical" evidence="19">
    <location>
        <begin position="556"/>
        <end position="576"/>
    </location>
</feature>
<proteinExistence type="inferred from homology"/>
<evidence type="ECO:0000256" key="16">
    <source>
        <dbReference type="PIRSR" id="PIRSR601508-1"/>
    </source>
</evidence>
<evidence type="ECO:0000256" key="1">
    <source>
        <dbReference type="ARBA" id="ARBA00008685"/>
    </source>
</evidence>
<evidence type="ECO:0000256" key="6">
    <source>
        <dbReference type="ARBA" id="ARBA00022989"/>
    </source>
</evidence>
<dbReference type="InterPro" id="IPR028082">
    <property type="entry name" value="Peripla_BP_I"/>
</dbReference>
<feature type="domain" description="Ionotropic glutamate receptor C-terminal" evidence="21">
    <location>
        <begin position="428"/>
        <end position="799"/>
    </location>
</feature>
<dbReference type="GO" id="GO:0015276">
    <property type="term" value="F:ligand-gated monoatomic ion channel activity"/>
    <property type="evidence" value="ECO:0007669"/>
    <property type="project" value="InterPro"/>
</dbReference>